<feature type="compositionally biased region" description="Low complexity" evidence="10">
    <location>
        <begin position="488"/>
        <end position="510"/>
    </location>
</feature>
<dbReference type="GO" id="GO:0005634">
    <property type="term" value="C:nucleus"/>
    <property type="evidence" value="ECO:0007669"/>
    <property type="project" value="UniProtKB-SubCell"/>
</dbReference>
<dbReference type="GO" id="GO:0045944">
    <property type="term" value="P:positive regulation of transcription by RNA polymerase II"/>
    <property type="evidence" value="ECO:0007669"/>
    <property type="project" value="InterPro"/>
</dbReference>
<feature type="compositionally biased region" description="Pro residues" evidence="10">
    <location>
        <begin position="596"/>
        <end position="606"/>
    </location>
</feature>
<evidence type="ECO:0000256" key="4">
    <source>
        <dbReference type="ARBA" id="ARBA00023163"/>
    </source>
</evidence>
<gene>
    <name evidence="12" type="ORF">E4U09_002388</name>
</gene>
<comment type="subcellular location">
    <subcellularLocation>
        <location evidence="1">Nucleus</location>
    </subcellularLocation>
</comment>
<dbReference type="InterPro" id="IPR050142">
    <property type="entry name" value="MADS-box/MEF2_TF"/>
</dbReference>
<feature type="compositionally biased region" description="Pro residues" evidence="10">
    <location>
        <begin position="192"/>
        <end position="212"/>
    </location>
</feature>
<dbReference type="InterPro" id="IPR033896">
    <property type="entry name" value="MEF2-like_N"/>
</dbReference>
<evidence type="ECO:0000256" key="7">
    <source>
        <dbReference type="ARBA" id="ARBA00059910"/>
    </source>
</evidence>
<dbReference type="SUPFAM" id="SSF55455">
    <property type="entry name" value="SRF-like"/>
    <property type="match status" value="1"/>
</dbReference>
<keyword evidence="3" id="KW-0238">DNA-binding</keyword>
<feature type="domain" description="MADS-box" evidence="11">
    <location>
        <begin position="1"/>
        <end position="61"/>
    </location>
</feature>
<comment type="function">
    <text evidence="7">Transcription factor acting downstream of the MPS1 MAP kinase (MAPK) cascade during conidiation and plant infection. Required for overcoming plant defense responses and the differentiation of secondary infectious hyphae in live plant cells.</text>
</comment>
<comment type="similarity">
    <text evidence="6">Belongs to the MEF2 family.</text>
</comment>
<dbReference type="PANTHER" id="PTHR48019">
    <property type="entry name" value="SERUM RESPONSE FACTOR HOMOLOG"/>
    <property type="match status" value="1"/>
</dbReference>
<evidence type="ECO:0000313" key="13">
    <source>
        <dbReference type="Proteomes" id="UP000707071"/>
    </source>
</evidence>
<dbReference type="GO" id="GO:0008301">
    <property type="term" value="F:DNA binding, bending"/>
    <property type="evidence" value="ECO:0007669"/>
    <property type="project" value="UniProtKB-ARBA"/>
</dbReference>
<feature type="compositionally biased region" description="Low complexity" evidence="10">
    <location>
        <begin position="463"/>
        <end position="476"/>
    </location>
</feature>
<feature type="compositionally biased region" description="Low complexity" evidence="10">
    <location>
        <begin position="213"/>
        <end position="266"/>
    </location>
</feature>
<dbReference type="PRINTS" id="PR00404">
    <property type="entry name" value="MADSDOMAIN"/>
</dbReference>
<comment type="subunit">
    <text evidence="8">Interacts with MAPK MPS1.</text>
</comment>
<feature type="compositionally biased region" description="Basic residues" evidence="10">
    <location>
        <begin position="267"/>
        <end position="278"/>
    </location>
</feature>
<dbReference type="GO" id="GO:0033554">
    <property type="term" value="P:cellular response to stress"/>
    <property type="evidence" value="ECO:0007669"/>
    <property type="project" value="UniProtKB-ARBA"/>
</dbReference>
<keyword evidence="4" id="KW-0804">Transcription</keyword>
<evidence type="ECO:0000256" key="3">
    <source>
        <dbReference type="ARBA" id="ARBA00023125"/>
    </source>
</evidence>
<evidence type="ECO:0000256" key="1">
    <source>
        <dbReference type="ARBA" id="ARBA00004123"/>
    </source>
</evidence>
<dbReference type="EMBL" id="SRRH01000203">
    <property type="protein sequence ID" value="KAG6295041.1"/>
    <property type="molecule type" value="Genomic_DNA"/>
</dbReference>
<feature type="compositionally biased region" description="Low complexity" evidence="10">
    <location>
        <begin position="325"/>
        <end position="341"/>
    </location>
</feature>
<dbReference type="InterPro" id="IPR002100">
    <property type="entry name" value="TF_MADSbox"/>
</dbReference>
<protein>
    <recommendedName>
        <fullName evidence="9">MADS-box MEF2 type transcription factor MIG1</fullName>
    </recommendedName>
</protein>
<feature type="compositionally biased region" description="Basic and acidic residues" evidence="10">
    <location>
        <begin position="712"/>
        <end position="721"/>
    </location>
</feature>
<evidence type="ECO:0000259" key="11">
    <source>
        <dbReference type="PROSITE" id="PS50066"/>
    </source>
</evidence>
<dbReference type="GO" id="GO:0046983">
    <property type="term" value="F:protein dimerization activity"/>
    <property type="evidence" value="ECO:0007669"/>
    <property type="project" value="InterPro"/>
</dbReference>
<evidence type="ECO:0000256" key="8">
    <source>
        <dbReference type="ARBA" id="ARBA00065556"/>
    </source>
</evidence>
<evidence type="ECO:0000256" key="5">
    <source>
        <dbReference type="ARBA" id="ARBA00023242"/>
    </source>
</evidence>
<evidence type="ECO:0000256" key="6">
    <source>
        <dbReference type="ARBA" id="ARBA00025805"/>
    </source>
</evidence>
<dbReference type="CDD" id="cd00265">
    <property type="entry name" value="MADS_MEF2_like"/>
    <property type="match status" value="1"/>
</dbReference>
<organism evidence="12 13">
    <name type="scientific">Claviceps aff. purpurea</name>
    <dbReference type="NCBI Taxonomy" id="1967640"/>
    <lineage>
        <taxon>Eukaryota</taxon>
        <taxon>Fungi</taxon>
        <taxon>Dikarya</taxon>
        <taxon>Ascomycota</taxon>
        <taxon>Pezizomycotina</taxon>
        <taxon>Sordariomycetes</taxon>
        <taxon>Hypocreomycetidae</taxon>
        <taxon>Hypocreales</taxon>
        <taxon>Clavicipitaceae</taxon>
        <taxon>Claviceps</taxon>
    </lineage>
</organism>
<dbReference type="Gene3D" id="3.40.1810.10">
    <property type="entry name" value="Transcription factor, MADS-box"/>
    <property type="match status" value="1"/>
</dbReference>
<feature type="compositionally biased region" description="Polar residues" evidence="10">
    <location>
        <begin position="369"/>
        <end position="387"/>
    </location>
</feature>
<keyword evidence="2" id="KW-0805">Transcription regulation</keyword>
<reference evidence="12 13" key="1">
    <citation type="journal article" date="2020" name="bioRxiv">
        <title>Whole genome comparisons of ergot fungi reveals the divergence and evolution of species within the genus Claviceps are the result of varying mechanisms driving genome evolution and host range expansion.</title>
        <authorList>
            <person name="Wyka S.A."/>
            <person name="Mondo S.J."/>
            <person name="Liu M."/>
            <person name="Dettman J."/>
            <person name="Nalam V."/>
            <person name="Broders K.D."/>
        </authorList>
    </citation>
    <scope>NUCLEOTIDE SEQUENCE [LARGE SCALE GENOMIC DNA]</scope>
    <source>
        <strain evidence="12 13">Clav52</strain>
    </source>
</reference>
<feature type="region of interest" description="Disordered" evidence="10">
    <location>
        <begin position="445"/>
        <end position="618"/>
    </location>
</feature>
<accession>A0A9P7U180</accession>
<name>A0A9P7U180_9HYPO</name>
<dbReference type="SMART" id="SM00432">
    <property type="entry name" value="MADS"/>
    <property type="match status" value="1"/>
</dbReference>
<feature type="region of interest" description="Disordered" evidence="10">
    <location>
        <begin position="73"/>
        <end position="431"/>
    </location>
</feature>
<dbReference type="AlphaFoldDB" id="A0A9P7U180"/>
<keyword evidence="13" id="KW-1185">Reference proteome</keyword>
<feature type="compositionally biased region" description="Low complexity" evidence="10">
    <location>
        <begin position="279"/>
        <end position="315"/>
    </location>
</feature>
<evidence type="ECO:0000313" key="12">
    <source>
        <dbReference type="EMBL" id="KAG6295041.1"/>
    </source>
</evidence>
<dbReference type="PROSITE" id="PS50066">
    <property type="entry name" value="MADS_BOX_2"/>
    <property type="match status" value="1"/>
</dbReference>
<evidence type="ECO:0000256" key="10">
    <source>
        <dbReference type="SAM" id="MobiDB-lite"/>
    </source>
</evidence>
<dbReference type="Proteomes" id="UP000707071">
    <property type="component" value="Unassembled WGS sequence"/>
</dbReference>
<feature type="region of interest" description="Disordered" evidence="10">
    <location>
        <begin position="707"/>
        <end position="738"/>
    </location>
</feature>
<feature type="compositionally biased region" description="Polar residues" evidence="10">
    <location>
        <begin position="352"/>
        <end position="361"/>
    </location>
</feature>
<dbReference type="Pfam" id="PF00319">
    <property type="entry name" value="SRF-TF"/>
    <property type="match status" value="1"/>
</dbReference>
<dbReference type="GO" id="GO:0000977">
    <property type="term" value="F:RNA polymerase II transcription regulatory region sequence-specific DNA binding"/>
    <property type="evidence" value="ECO:0007669"/>
    <property type="project" value="InterPro"/>
</dbReference>
<proteinExistence type="inferred from homology"/>
<evidence type="ECO:0000256" key="2">
    <source>
        <dbReference type="ARBA" id="ARBA00023015"/>
    </source>
</evidence>
<dbReference type="InterPro" id="IPR036879">
    <property type="entry name" value="TF_MADSbox_sf"/>
</dbReference>
<sequence length="738" mass="79919">MGRRKIEIKAIKDDRNRSVTFLKRKGGLFKKAHELSVLCSVDVAVFIFGNNKKLYEYSSSDMRDLVNRYQYHGLPNEHKGPGDFSGGNEDDDDYDGDGTPPRGHDGLEHQMMPPQFPGHQQTAFPQLRHQTPSASPPISNGGAFQAHPGHPSHPGRGTTPQPMVSRPDSRNNMRRIGPNMVSQPQGAHPVMPYMPTPPIYQPSGPPGGPGQPSPAQFPSYPPQHQHQHQQQQQKQQQHQHQQRQQQQQQQQHHLQHQQQQHQQQHQHQQHQHQQHQHQQHQQQQHQQQQHQQQQQQPHPQHQQQHPQHQQNLSQSLPPPPPPSLPYQHPQQRQQHQTLHHPPYTDDRRASVQYAQPPSQDIPTIMRTEPTPSATSHQQMASTISGSHISPPPPFDVTMEPTDRPQRPLLNTDTAIKKMPQKKSHSIFTPIEESRSILSQHLASFTSEAQSVKPDPASSALNCSQSDASARGGSSASPQLKKRSNMSTSLEVSRTASTSSSGAESSFTPPSRANSLQVTGGAAAGGPGAGPRPRGPRLTVQIPDGASEPGSADAESRSPHGSAITPTQAPRHGSVVLPPPPPSPSASALLSAGATGPPNPFARPPPQQTVNMNGETPVSALPSRFLHGDLLPSPSALYQDWPFRGHDSNTLPSPLNFATPLAGTGPSFLRDDQHVLGGSGGGVMSTAAAAAAAAAGLGALGAVGSLGGVAKRKTPEGEEREGAMQGGNGEGKRLKVQYS</sequence>
<feature type="compositionally biased region" description="Polar residues" evidence="10">
    <location>
        <begin position="118"/>
        <end position="138"/>
    </location>
</feature>
<dbReference type="FunFam" id="3.40.1810.10:FF:000013">
    <property type="entry name" value="Transcription factor, MADS-box"/>
    <property type="match status" value="1"/>
</dbReference>
<keyword evidence="5" id="KW-0539">Nucleus</keyword>
<comment type="caution">
    <text evidence="12">The sequence shown here is derived from an EMBL/GenBank/DDBJ whole genome shotgun (WGS) entry which is preliminary data.</text>
</comment>
<evidence type="ECO:0000256" key="9">
    <source>
        <dbReference type="ARBA" id="ARBA00068022"/>
    </source>
</evidence>